<dbReference type="EnsemblPlants" id="AET5Gv20268100.11">
    <property type="protein sequence ID" value="AET5Gv20268100.11"/>
    <property type="gene ID" value="AET5Gv20268100"/>
</dbReference>
<name>A0A453K2E0_AEGTS</name>
<dbReference type="Proteomes" id="UP000015105">
    <property type="component" value="Chromosome 5D"/>
</dbReference>
<reference evidence="2" key="4">
    <citation type="submission" date="2019-03" db="UniProtKB">
        <authorList>
            <consortium name="EnsemblPlants"/>
        </authorList>
    </citation>
    <scope>IDENTIFICATION</scope>
</reference>
<feature type="region of interest" description="Disordered" evidence="1">
    <location>
        <begin position="96"/>
        <end position="130"/>
    </location>
</feature>
<evidence type="ECO:0000256" key="1">
    <source>
        <dbReference type="SAM" id="MobiDB-lite"/>
    </source>
</evidence>
<reference evidence="2" key="3">
    <citation type="journal article" date="2017" name="Nature">
        <title>Genome sequence of the progenitor of the wheat D genome Aegilops tauschii.</title>
        <authorList>
            <person name="Luo M.C."/>
            <person name="Gu Y.Q."/>
            <person name="Puiu D."/>
            <person name="Wang H."/>
            <person name="Twardziok S.O."/>
            <person name="Deal K.R."/>
            <person name="Huo N."/>
            <person name="Zhu T."/>
            <person name="Wang L."/>
            <person name="Wang Y."/>
            <person name="McGuire P.E."/>
            <person name="Liu S."/>
            <person name="Long H."/>
            <person name="Ramasamy R.K."/>
            <person name="Rodriguez J.C."/>
            <person name="Van S.L."/>
            <person name="Yuan L."/>
            <person name="Wang Z."/>
            <person name="Xia Z."/>
            <person name="Xiao L."/>
            <person name="Anderson O.D."/>
            <person name="Ouyang S."/>
            <person name="Liang Y."/>
            <person name="Zimin A.V."/>
            <person name="Pertea G."/>
            <person name="Qi P."/>
            <person name="Bennetzen J.L."/>
            <person name="Dai X."/>
            <person name="Dawson M.W."/>
            <person name="Muller H.G."/>
            <person name="Kugler K."/>
            <person name="Rivarola-Duarte L."/>
            <person name="Spannagl M."/>
            <person name="Mayer K.F.X."/>
            <person name="Lu F.H."/>
            <person name="Bevan M.W."/>
            <person name="Leroy P."/>
            <person name="Li P."/>
            <person name="You F.M."/>
            <person name="Sun Q."/>
            <person name="Liu Z."/>
            <person name="Lyons E."/>
            <person name="Wicker T."/>
            <person name="Salzberg S.L."/>
            <person name="Devos K.M."/>
            <person name="Dvorak J."/>
        </authorList>
    </citation>
    <scope>NUCLEOTIDE SEQUENCE [LARGE SCALE GENOMIC DNA]</scope>
    <source>
        <strain evidence="2">cv. AL8/78</strain>
    </source>
</reference>
<proteinExistence type="predicted"/>
<reference evidence="3" key="1">
    <citation type="journal article" date="2014" name="Science">
        <title>Ancient hybridizations among the ancestral genomes of bread wheat.</title>
        <authorList>
            <consortium name="International Wheat Genome Sequencing Consortium,"/>
            <person name="Marcussen T."/>
            <person name="Sandve S.R."/>
            <person name="Heier L."/>
            <person name="Spannagl M."/>
            <person name="Pfeifer M."/>
            <person name="Jakobsen K.S."/>
            <person name="Wulff B.B."/>
            <person name="Steuernagel B."/>
            <person name="Mayer K.F."/>
            <person name="Olsen O.A."/>
        </authorList>
    </citation>
    <scope>NUCLEOTIDE SEQUENCE [LARGE SCALE GENOMIC DNA]</scope>
    <source>
        <strain evidence="3">cv. AL8/78</strain>
    </source>
</reference>
<sequence>MCCLLCRNSSQSAINSPTKQRGLPNSRYVKVLRERVRNHALGFDEFVEYENRELLHILGIGVMMIQVFPLPNWQDEVSEIQQRLQKMETLEKEFELLRSERDGGSDKSGSGSNKRPGSVGFRRWYGDDER</sequence>
<evidence type="ECO:0000313" key="3">
    <source>
        <dbReference type="Proteomes" id="UP000015105"/>
    </source>
</evidence>
<dbReference type="AlphaFoldDB" id="A0A453K2E0"/>
<reference evidence="3" key="2">
    <citation type="journal article" date="2017" name="Nat. Plants">
        <title>The Aegilops tauschii genome reveals multiple impacts of transposons.</title>
        <authorList>
            <person name="Zhao G."/>
            <person name="Zou C."/>
            <person name="Li K."/>
            <person name="Wang K."/>
            <person name="Li T."/>
            <person name="Gao L."/>
            <person name="Zhang X."/>
            <person name="Wang H."/>
            <person name="Yang Z."/>
            <person name="Liu X."/>
            <person name="Jiang W."/>
            <person name="Mao L."/>
            <person name="Kong X."/>
            <person name="Jiao Y."/>
            <person name="Jia J."/>
        </authorList>
    </citation>
    <scope>NUCLEOTIDE SEQUENCE [LARGE SCALE GENOMIC DNA]</scope>
    <source>
        <strain evidence="3">cv. AL8/78</strain>
    </source>
</reference>
<organism evidence="2 3">
    <name type="scientific">Aegilops tauschii subsp. strangulata</name>
    <name type="common">Goatgrass</name>
    <dbReference type="NCBI Taxonomy" id="200361"/>
    <lineage>
        <taxon>Eukaryota</taxon>
        <taxon>Viridiplantae</taxon>
        <taxon>Streptophyta</taxon>
        <taxon>Embryophyta</taxon>
        <taxon>Tracheophyta</taxon>
        <taxon>Spermatophyta</taxon>
        <taxon>Magnoliopsida</taxon>
        <taxon>Liliopsida</taxon>
        <taxon>Poales</taxon>
        <taxon>Poaceae</taxon>
        <taxon>BOP clade</taxon>
        <taxon>Pooideae</taxon>
        <taxon>Triticodae</taxon>
        <taxon>Triticeae</taxon>
        <taxon>Triticinae</taxon>
        <taxon>Aegilops</taxon>
    </lineage>
</organism>
<accession>A0A453K2E0</accession>
<keyword evidence="3" id="KW-1185">Reference proteome</keyword>
<protein>
    <submittedName>
        <fullName evidence="2">Uncharacterized protein</fullName>
    </submittedName>
</protein>
<reference evidence="2" key="5">
    <citation type="journal article" date="2021" name="G3 (Bethesda)">
        <title>Aegilops tauschii genome assembly Aet v5.0 features greater sequence contiguity and improved annotation.</title>
        <authorList>
            <person name="Wang L."/>
            <person name="Zhu T."/>
            <person name="Rodriguez J.C."/>
            <person name="Deal K.R."/>
            <person name="Dubcovsky J."/>
            <person name="McGuire P.E."/>
            <person name="Lux T."/>
            <person name="Spannagl M."/>
            <person name="Mayer K.F.X."/>
            <person name="Baldrich P."/>
            <person name="Meyers B.C."/>
            <person name="Huo N."/>
            <person name="Gu Y.Q."/>
            <person name="Zhou H."/>
            <person name="Devos K.M."/>
            <person name="Bennetzen J.L."/>
            <person name="Unver T."/>
            <person name="Budak H."/>
            <person name="Gulick P.J."/>
            <person name="Galiba G."/>
            <person name="Kalapos B."/>
            <person name="Nelson D.R."/>
            <person name="Li P."/>
            <person name="You F.M."/>
            <person name="Luo M.C."/>
            <person name="Dvorak J."/>
        </authorList>
    </citation>
    <scope>NUCLEOTIDE SEQUENCE [LARGE SCALE GENOMIC DNA]</scope>
    <source>
        <strain evidence="2">cv. AL8/78</strain>
    </source>
</reference>
<feature type="compositionally biased region" description="Basic and acidic residues" evidence="1">
    <location>
        <begin position="96"/>
        <end position="105"/>
    </location>
</feature>
<dbReference type="Gramene" id="AET5Gv20268100.11">
    <property type="protein sequence ID" value="AET5Gv20268100.11"/>
    <property type="gene ID" value="AET5Gv20268100"/>
</dbReference>
<evidence type="ECO:0000313" key="2">
    <source>
        <dbReference type="EnsemblPlants" id="AET5Gv20268100.11"/>
    </source>
</evidence>